<reference evidence="2" key="1">
    <citation type="submission" date="2010-03" db="EMBL/GenBank/DDBJ databases">
        <title>Complete sequence of Mobiluncus curtisii ATCC 43063.</title>
        <authorList>
            <person name="Muzny D."/>
            <person name="Qin X."/>
            <person name="Deng J."/>
            <person name="Jiang H."/>
            <person name="Liu Y."/>
            <person name="Qu J."/>
            <person name="Song X.-Z."/>
            <person name="Zhang L."/>
            <person name="Thornton R."/>
            <person name="Coyle M."/>
            <person name="Francisco L."/>
            <person name="Jackson L."/>
            <person name="Javaid M."/>
            <person name="Korchina V."/>
            <person name="Kovar C."/>
            <person name="Mata R."/>
            <person name="Mathew T."/>
            <person name="Ngo R."/>
            <person name="Nguyen L."/>
            <person name="Nguyen N."/>
            <person name="Okwuonu G."/>
            <person name="Ongeri F."/>
            <person name="Pham C."/>
            <person name="Simmons D."/>
            <person name="Wilczek-Boney K."/>
            <person name="Hale W."/>
            <person name="Jakkamsetti A."/>
            <person name="Pham P."/>
            <person name="Ruth R."/>
            <person name="San Lucas F."/>
            <person name="Warren J."/>
            <person name="Zhang J."/>
            <person name="Zhao Z."/>
            <person name="Zhou C."/>
            <person name="Zhu D."/>
            <person name="Lee S."/>
            <person name="Bess C."/>
            <person name="Blankenburg K."/>
            <person name="Forbes L."/>
            <person name="Fu Q."/>
            <person name="Gubbala S."/>
            <person name="Hirani K."/>
            <person name="Jayaseelan J.C."/>
            <person name="Lara F."/>
            <person name="Munidasa M."/>
            <person name="Palculict T."/>
            <person name="Patil S."/>
            <person name="Pu L.-L."/>
            <person name="Saada N."/>
            <person name="Tang L."/>
            <person name="Weissenberger G."/>
            <person name="Zhu Y."/>
            <person name="Hemphill L."/>
            <person name="Shang Y."/>
            <person name="Youmans B."/>
            <person name="Ayvaz T."/>
            <person name="Ross M."/>
            <person name="Santibanez J."/>
            <person name="Aqrawi P."/>
            <person name="Gross S."/>
            <person name="Joshi V."/>
            <person name="Fowler G."/>
            <person name="Nazareth L."/>
            <person name="Reid J."/>
            <person name="Worley K."/>
            <person name="Petrosino J."/>
            <person name="Highlander S."/>
            <person name="Gibbs R."/>
            <person name="Gibbs R."/>
        </authorList>
    </citation>
    <scope>NUCLEOTIDE SEQUENCE [LARGE SCALE GENOMIC DNA]</scope>
    <source>
        <strain evidence="2">ATCC 19194</strain>
    </source>
</reference>
<name>D4XJX6_ACIHA</name>
<comment type="caution">
    <text evidence="1">The sequence shown here is derived from an EMBL/GenBank/DDBJ whole genome shotgun (WGS) entry which is preliminary data.</text>
</comment>
<evidence type="ECO:0000313" key="2">
    <source>
        <dbReference type="Proteomes" id="UP000003085"/>
    </source>
</evidence>
<dbReference type="RefSeq" id="WP_004642253.1">
    <property type="nucleotide sequence ID" value="NZ_GG770482.1"/>
</dbReference>
<protein>
    <submittedName>
        <fullName evidence="1">Uncharacterized protein</fullName>
    </submittedName>
</protein>
<evidence type="ECO:0000313" key="1">
    <source>
        <dbReference type="EMBL" id="EFF84504.1"/>
    </source>
</evidence>
<dbReference type="HOGENOM" id="CLU_065517_0_0_6"/>
<proteinExistence type="predicted"/>
<dbReference type="Proteomes" id="UP000003085">
    <property type="component" value="Unassembled WGS sequence"/>
</dbReference>
<dbReference type="EMBL" id="ADMT01000011">
    <property type="protein sequence ID" value="EFF84504.1"/>
    <property type="molecule type" value="Genomic_DNA"/>
</dbReference>
<sequence>MSTIIIDTVVTTTNVLTTGTQGPVGPRGPAGDPALIEQLQAQISALASTKLDAADYVQHFRGLFTSYINLSTQVPTAIDGDYAHIKENETFGVMEAIWDSTDSKWVIIAVNVGSNTDVVVEGSTNLYFTSDRVRQTTLNSLETSNPVPISATDTIIQALGKVQAQLNNASSSIEWVDASEVATFPAYITNLNTQFAKWNGMLV</sequence>
<organism evidence="1 2">
    <name type="scientific">Acinetobacter haemolyticus ATCC 19194</name>
    <dbReference type="NCBI Taxonomy" id="707232"/>
    <lineage>
        <taxon>Bacteria</taxon>
        <taxon>Pseudomonadati</taxon>
        <taxon>Pseudomonadota</taxon>
        <taxon>Gammaproteobacteria</taxon>
        <taxon>Moraxellales</taxon>
        <taxon>Moraxellaceae</taxon>
        <taxon>Acinetobacter</taxon>
    </lineage>
</organism>
<gene>
    <name evidence="1" type="ORF">HMP0015_0018</name>
</gene>
<dbReference type="AlphaFoldDB" id="D4XJX6"/>
<accession>D4XJX6</accession>
<feature type="non-terminal residue" evidence="1">
    <location>
        <position position="203"/>
    </location>
</feature>